<organism evidence="9 10">
    <name type="scientific">Pseudomonas pergaminensis</name>
    <dbReference type="NCBI Taxonomy" id="2853159"/>
    <lineage>
        <taxon>Bacteria</taxon>
        <taxon>Pseudomonadati</taxon>
        <taxon>Pseudomonadota</taxon>
        <taxon>Gammaproteobacteria</taxon>
        <taxon>Pseudomonadales</taxon>
        <taxon>Pseudomonadaceae</taxon>
        <taxon>Pseudomonas</taxon>
    </lineage>
</organism>
<evidence type="ECO:0000313" key="10">
    <source>
        <dbReference type="Proteomes" id="UP001056907"/>
    </source>
</evidence>
<evidence type="ECO:0000256" key="5">
    <source>
        <dbReference type="ARBA" id="ARBA00023139"/>
    </source>
</evidence>
<evidence type="ECO:0000256" key="1">
    <source>
        <dbReference type="ARBA" id="ARBA00007613"/>
    </source>
</evidence>
<comment type="similarity">
    <text evidence="1 8">Belongs to the outer membrane factor (OMF) (TC 1.B.17) family.</text>
</comment>
<protein>
    <submittedName>
        <fullName evidence="9">Efflux transporter outer membrane subunit</fullName>
    </submittedName>
</protein>
<dbReference type="Gene3D" id="2.20.200.10">
    <property type="entry name" value="Outer membrane efflux proteins (OEP)"/>
    <property type="match status" value="1"/>
</dbReference>
<reference evidence="9" key="1">
    <citation type="journal article" date="2022" name="Front. Plant Sci.">
        <title>Agronomic efficiency and genome mining analysis of the wheat-biostimulant rhizospheric bacterium Pseudomonas pergaminensis sp. nov. strain 1008T.</title>
        <authorList>
            <person name="Diaz M."/>
            <person name="Bach T."/>
            <person name="Gonzalez Anta G."/>
            <person name="Agaras B."/>
            <person name="Wibberg D."/>
            <person name="Noguera F."/>
            <person name="Canciani W."/>
            <person name="Valverde C."/>
        </authorList>
    </citation>
    <scope>NUCLEOTIDE SEQUENCE</scope>
    <source>
        <strain evidence="9">1008</strain>
    </source>
</reference>
<keyword evidence="4 8" id="KW-0472">Membrane</keyword>
<evidence type="ECO:0000256" key="7">
    <source>
        <dbReference type="ARBA" id="ARBA00023288"/>
    </source>
</evidence>
<evidence type="ECO:0000256" key="4">
    <source>
        <dbReference type="ARBA" id="ARBA00023136"/>
    </source>
</evidence>
<dbReference type="Proteomes" id="UP001056907">
    <property type="component" value="Chromosome"/>
</dbReference>
<dbReference type="GO" id="GO:0009279">
    <property type="term" value="C:cell outer membrane"/>
    <property type="evidence" value="ECO:0007669"/>
    <property type="project" value="UniProtKB-SubCell"/>
</dbReference>
<dbReference type="EMBL" id="CP078013">
    <property type="protein sequence ID" value="USV99262.1"/>
    <property type="molecule type" value="Genomic_DNA"/>
</dbReference>
<feature type="signal peptide" evidence="8">
    <location>
        <begin position="1"/>
        <end position="19"/>
    </location>
</feature>
<dbReference type="PANTHER" id="PTHR30203">
    <property type="entry name" value="OUTER MEMBRANE CATION EFFLUX PROTEIN"/>
    <property type="match status" value="1"/>
</dbReference>
<reference evidence="9" key="2">
    <citation type="submission" date="2024-04" db="EMBL/GenBank/DDBJ databases">
        <authorList>
            <person name="Diaz M."/>
            <person name="Bach T."/>
            <person name="Gonzalez Anta G."/>
            <person name="Agaras B."/>
            <person name="Wibberg D."/>
            <person name="Noguera F."/>
            <person name="Canciani W."/>
            <person name="Ybarra T."/>
            <person name="Nunez M.L."/>
            <person name="Valverde C."/>
        </authorList>
    </citation>
    <scope>NUCLEOTIDE SEQUENCE</scope>
    <source>
        <strain evidence="9">1008</strain>
    </source>
</reference>
<keyword evidence="3 8" id="KW-0812">Transmembrane</keyword>
<dbReference type="RefSeq" id="WP_252992694.1">
    <property type="nucleotide sequence ID" value="NZ_CP078013.2"/>
</dbReference>
<dbReference type="Gene3D" id="1.20.1600.10">
    <property type="entry name" value="Outer membrane efflux proteins (OEP)"/>
    <property type="match status" value="1"/>
</dbReference>
<dbReference type="NCBIfam" id="TIGR01845">
    <property type="entry name" value="outer_NodT"/>
    <property type="match status" value="1"/>
</dbReference>
<dbReference type="SUPFAM" id="SSF56954">
    <property type="entry name" value="Outer membrane efflux proteins (OEP)"/>
    <property type="match status" value="1"/>
</dbReference>
<dbReference type="InterPro" id="IPR010131">
    <property type="entry name" value="MdtP/NodT-like"/>
</dbReference>
<keyword evidence="7 8" id="KW-0449">Lipoprotein</keyword>
<feature type="chain" id="PRO_5044533951" evidence="8">
    <location>
        <begin position="20"/>
        <end position="472"/>
    </location>
</feature>
<keyword evidence="2 8" id="KW-1134">Transmembrane beta strand</keyword>
<evidence type="ECO:0000256" key="2">
    <source>
        <dbReference type="ARBA" id="ARBA00022452"/>
    </source>
</evidence>
<dbReference type="Pfam" id="PF02321">
    <property type="entry name" value="OEP"/>
    <property type="match status" value="2"/>
</dbReference>
<accession>A0ABD7TC80</accession>
<keyword evidence="5 8" id="KW-0564">Palmitate</keyword>
<dbReference type="AlphaFoldDB" id="A0ABD7TC80"/>
<evidence type="ECO:0000313" key="9">
    <source>
        <dbReference type="EMBL" id="USV99262.1"/>
    </source>
</evidence>
<dbReference type="InterPro" id="IPR003423">
    <property type="entry name" value="OMP_efflux"/>
</dbReference>
<name>A0ABD7TC80_9PSED</name>
<evidence type="ECO:0000256" key="8">
    <source>
        <dbReference type="RuleBase" id="RU362097"/>
    </source>
</evidence>
<proteinExistence type="inferred from homology"/>
<sequence>MNKRSLCVSGLCVFLSACAGNPAALDSGIAPPAAWQYAERDAAQATNQQWWTQFGSPQLNRLVDQARRDSFDVAAATARVRQAQASAVIAGAPLLPEVKFNLATSHQKLLRGKGGPDLDASQSDDAVDNFGANLTASYEVDFWGGRAAARDSALQSLRASEFDQATVELTLLSSVADRYAQTLAAHQREQIAALNLANARNVLDLVQTRYDAGSATALELAQQKSLVASQQRQLPLIQQLAEESRITLAALLGQPVQALNLGAEPFQALTWPDIGVGMPSQLLSRRPDIAKAEAQLAAAQADVTVARAAMLPAVTLGATLGSDAYKAMDVLRSPYYTLTAGLVGPIFNNGRLSAERDKARARQDELLQTYRGAIINGFADVEKALSSITRLDQQRQWQTEELQQAQSAFQIAESRYQAGAEDLLTVLETQRTLYAAQDENVQLRLSRLQASIALYKALGGGWQIQRSDKQGF</sequence>
<dbReference type="KEGG" id="ppeg:KUA23_19670"/>
<dbReference type="PROSITE" id="PS51257">
    <property type="entry name" value="PROKAR_LIPOPROTEIN"/>
    <property type="match status" value="1"/>
</dbReference>
<dbReference type="PANTHER" id="PTHR30203:SF33">
    <property type="entry name" value="BLR4455 PROTEIN"/>
    <property type="match status" value="1"/>
</dbReference>
<keyword evidence="8" id="KW-0732">Signal</keyword>
<gene>
    <name evidence="9" type="ORF">KUA23_19670</name>
</gene>
<keyword evidence="6" id="KW-0998">Cell outer membrane</keyword>
<evidence type="ECO:0000256" key="6">
    <source>
        <dbReference type="ARBA" id="ARBA00023237"/>
    </source>
</evidence>
<comment type="subcellular location">
    <subcellularLocation>
        <location evidence="8">Cell outer membrane</location>
        <topology evidence="8">Lipid-anchor</topology>
    </subcellularLocation>
</comment>
<evidence type="ECO:0000256" key="3">
    <source>
        <dbReference type="ARBA" id="ARBA00022692"/>
    </source>
</evidence>